<keyword evidence="3" id="KW-1185">Reference proteome</keyword>
<feature type="compositionally biased region" description="Polar residues" evidence="1">
    <location>
        <begin position="37"/>
        <end position="46"/>
    </location>
</feature>
<evidence type="ECO:0000313" key="2">
    <source>
        <dbReference type="EMBL" id="KAL2734750.1"/>
    </source>
</evidence>
<proteinExistence type="predicted"/>
<dbReference type="EMBL" id="JAYRBN010000071">
    <property type="protein sequence ID" value="KAL2734750.1"/>
    <property type="molecule type" value="Genomic_DNA"/>
</dbReference>
<dbReference type="Proteomes" id="UP001607303">
    <property type="component" value="Unassembled WGS sequence"/>
</dbReference>
<feature type="compositionally biased region" description="Basic and acidic residues" evidence="1">
    <location>
        <begin position="47"/>
        <end position="60"/>
    </location>
</feature>
<protein>
    <submittedName>
        <fullName evidence="2">Uncharacterized protein</fullName>
    </submittedName>
</protein>
<evidence type="ECO:0000256" key="1">
    <source>
        <dbReference type="SAM" id="MobiDB-lite"/>
    </source>
</evidence>
<comment type="caution">
    <text evidence="2">The sequence shown here is derived from an EMBL/GenBank/DDBJ whole genome shotgun (WGS) entry which is preliminary data.</text>
</comment>
<evidence type="ECO:0000313" key="3">
    <source>
        <dbReference type="Proteomes" id="UP001607303"/>
    </source>
</evidence>
<dbReference type="AlphaFoldDB" id="A0ABD2BPP9"/>
<sequence>MRKQGELDSACSPGLRLSVGVVWLSTRVGGEWDIPNRDTNVTSTNFPKEERRSKEEDERTNGSTKLRNIKKVEIALSLRIANVPRFMVLYTNV</sequence>
<feature type="region of interest" description="Disordered" evidence="1">
    <location>
        <begin position="34"/>
        <end position="63"/>
    </location>
</feature>
<reference evidence="2 3" key="1">
    <citation type="journal article" date="2024" name="Ann. Entomol. Soc. Am.">
        <title>Genomic analyses of the southern and eastern yellowjacket wasps (Hymenoptera: Vespidae) reveal evolutionary signatures of social life.</title>
        <authorList>
            <person name="Catto M.A."/>
            <person name="Caine P.B."/>
            <person name="Orr S.E."/>
            <person name="Hunt B.G."/>
            <person name="Goodisman M.A.D."/>
        </authorList>
    </citation>
    <scope>NUCLEOTIDE SEQUENCE [LARGE SCALE GENOMIC DNA]</scope>
    <source>
        <strain evidence="2">232</strain>
        <tissue evidence="2">Head and thorax</tissue>
    </source>
</reference>
<gene>
    <name evidence="2" type="ORF">V1477_013927</name>
</gene>
<accession>A0ABD2BPP9</accession>
<name>A0ABD2BPP9_VESMC</name>
<organism evidence="2 3">
    <name type="scientific">Vespula maculifrons</name>
    <name type="common">Eastern yellow jacket</name>
    <name type="synonym">Wasp</name>
    <dbReference type="NCBI Taxonomy" id="7453"/>
    <lineage>
        <taxon>Eukaryota</taxon>
        <taxon>Metazoa</taxon>
        <taxon>Ecdysozoa</taxon>
        <taxon>Arthropoda</taxon>
        <taxon>Hexapoda</taxon>
        <taxon>Insecta</taxon>
        <taxon>Pterygota</taxon>
        <taxon>Neoptera</taxon>
        <taxon>Endopterygota</taxon>
        <taxon>Hymenoptera</taxon>
        <taxon>Apocrita</taxon>
        <taxon>Aculeata</taxon>
        <taxon>Vespoidea</taxon>
        <taxon>Vespidae</taxon>
        <taxon>Vespinae</taxon>
        <taxon>Vespula</taxon>
    </lineage>
</organism>